<proteinExistence type="predicted"/>
<evidence type="ECO:0000259" key="2">
    <source>
        <dbReference type="PROSITE" id="PS50405"/>
    </source>
</evidence>
<dbReference type="InterPro" id="IPR004045">
    <property type="entry name" value="Glutathione_S-Trfase_N"/>
</dbReference>
<dbReference type="PANTHER" id="PTHR44051">
    <property type="entry name" value="GLUTATHIONE S-TRANSFERASE-RELATED"/>
    <property type="match status" value="1"/>
</dbReference>
<evidence type="ECO:0000313" key="3">
    <source>
        <dbReference type="EMBL" id="CAB3806267.1"/>
    </source>
</evidence>
<feature type="domain" description="GST C-terminal" evidence="2">
    <location>
        <begin position="88"/>
        <end position="207"/>
    </location>
</feature>
<dbReference type="Pfam" id="PF13409">
    <property type="entry name" value="GST_N_2"/>
    <property type="match status" value="1"/>
</dbReference>
<dbReference type="InterPro" id="IPR034346">
    <property type="entry name" value="Gtt2-like_C"/>
</dbReference>
<keyword evidence="4" id="KW-1185">Reference proteome</keyword>
<dbReference type="InterPro" id="IPR040079">
    <property type="entry name" value="Glutathione_S-Trfase"/>
</dbReference>
<dbReference type="PROSITE" id="PS50405">
    <property type="entry name" value="GST_CTER"/>
    <property type="match status" value="1"/>
</dbReference>
<dbReference type="Gene3D" id="3.40.30.10">
    <property type="entry name" value="Glutaredoxin"/>
    <property type="match status" value="1"/>
</dbReference>
<reference evidence="3 4" key="1">
    <citation type="submission" date="2020-04" db="EMBL/GenBank/DDBJ databases">
        <authorList>
            <person name="De Canck E."/>
        </authorList>
    </citation>
    <scope>NUCLEOTIDE SEQUENCE [LARGE SCALE GENOMIC DNA]</scope>
    <source>
        <strain evidence="3 4">LMG 28138</strain>
    </source>
</reference>
<dbReference type="InterPro" id="IPR010987">
    <property type="entry name" value="Glutathione-S-Trfase_C-like"/>
</dbReference>
<dbReference type="InterPro" id="IPR036249">
    <property type="entry name" value="Thioredoxin-like_sf"/>
</dbReference>
<dbReference type="EMBL" id="CADIKM010000082">
    <property type="protein sequence ID" value="CAB3806267.1"/>
    <property type="molecule type" value="Genomic_DNA"/>
</dbReference>
<accession>A0A6S7BMX8</accession>
<dbReference type="Gene3D" id="1.20.1050.10">
    <property type="match status" value="1"/>
</dbReference>
<evidence type="ECO:0000259" key="1">
    <source>
        <dbReference type="PROSITE" id="PS50404"/>
    </source>
</evidence>
<gene>
    <name evidence="3" type="primary">gstB_3</name>
    <name evidence="3" type="ORF">LMG28138_05785</name>
</gene>
<dbReference type="RefSeq" id="WP_175108290.1">
    <property type="nucleotide sequence ID" value="NZ_CADIKM010000082.1"/>
</dbReference>
<keyword evidence="3" id="KW-0808">Transferase</keyword>
<organism evidence="3 4">
    <name type="scientific">Pararobbsia alpina</name>
    <dbReference type="NCBI Taxonomy" id="621374"/>
    <lineage>
        <taxon>Bacteria</taxon>
        <taxon>Pseudomonadati</taxon>
        <taxon>Pseudomonadota</taxon>
        <taxon>Betaproteobacteria</taxon>
        <taxon>Burkholderiales</taxon>
        <taxon>Burkholderiaceae</taxon>
        <taxon>Pararobbsia</taxon>
    </lineage>
</organism>
<dbReference type="Pfam" id="PF00043">
    <property type="entry name" value="GST_C"/>
    <property type="match status" value="1"/>
</dbReference>
<dbReference type="SUPFAM" id="SSF52833">
    <property type="entry name" value="Thioredoxin-like"/>
    <property type="match status" value="1"/>
</dbReference>
<dbReference type="Proteomes" id="UP000494115">
    <property type="component" value="Unassembled WGS sequence"/>
</dbReference>
<dbReference type="AlphaFoldDB" id="A0A6S7BMX8"/>
<dbReference type="InterPro" id="IPR004046">
    <property type="entry name" value="GST_C"/>
</dbReference>
<dbReference type="CDD" id="cd03182">
    <property type="entry name" value="GST_C_GTT2_like"/>
    <property type="match status" value="1"/>
</dbReference>
<dbReference type="SFLD" id="SFLDS00019">
    <property type="entry name" value="Glutathione_Transferase_(cytos"/>
    <property type="match status" value="1"/>
</dbReference>
<protein>
    <submittedName>
        <fullName evidence="3">Glutathione S-transferase GST-6.0</fullName>
        <ecNumber evidence="3">2.5.1.18</ecNumber>
    </submittedName>
</protein>
<sequence>MKVYDFKGFPNPARVRIAIAEKGLTSRVEFVQVDLPGGAHRTPEFLAKNPSGAVPVLELDDGTTISECTAITEYLDHLDGEPTLTGRTGKERAIIHMMQRRTEVELMDALGTYFHHATPGLGEKIELYQNREWGERSLKRGIAGLHYLNQVLSGQPYLAGDSFSMVDITAFAGLSLADFLKIEVPETLTNLKDWRARVGARPSVAAA</sequence>
<dbReference type="CDD" id="cd03051">
    <property type="entry name" value="GST_N_GTT2_like"/>
    <property type="match status" value="1"/>
</dbReference>
<dbReference type="EC" id="2.5.1.18" evidence="3"/>
<dbReference type="SFLD" id="SFLDG00358">
    <property type="entry name" value="Main_(cytGST)"/>
    <property type="match status" value="1"/>
</dbReference>
<name>A0A6S7BMX8_9BURK</name>
<feature type="domain" description="GST N-terminal" evidence="1">
    <location>
        <begin position="1"/>
        <end position="83"/>
    </location>
</feature>
<evidence type="ECO:0000313" key="4">
    <source>
        <dbReference type="Proteomes" id="UP000494115"/>
    </source>
</evidence>
<dbReference type="PANTHER" id="PTHR44051:SF8">
    <property type="entry name" value="GLUTATHIONE S-TRANSFERASE GSTA"/>
    <property type="match status" value="1"/>
</dbReference>
<dbReference type="SUPFAM" id="SSF47616">
    <property type="entry name" value="GST C-terminal domain-like"/>
    <property type="match status" value="1"/>
</dbReference>
<dbReference type="InterPro" id="IPR034345">
    <property type="entry name" value="Gtt2-like_N"/>
</dbReference>
<dbReference type="InterPro" id="IPR036282">
    <property type="entry name" value="Glutathione-S-Trfase_C_sf"/>
</dbReference>
<dbReference type="PROSITE" id="PS50404">
    <property type="entry name" value="GST_NTER"/>
    <property type="match status" value="1"/>
</dbReference>
<dbReference type="GO" id="GO:0004364">
    <property type="term" value="F:glutathione transferase activity"/>
    <property type="evidence" value="ECO:0007669"/>
    <property type="project" value="UniProtKB-EC"/>
</dbReference>